<feature type="domain" description="Glycoside hydrolase family 31 N-terminal" evidence="5">
    <location>
        <begin position="165"/>
        <end position="241"/>
    </location>
</feature>
<dbReference type="OrthoDB" id="176168at2"/>
<dbReference type="PANTHER" id="PTHR43863">
    <property type="entry name" value="HYDROLASE, PUTATIVE (AFU_ORTHOLOGUE AFUA_1G03140)-RELATED"/>
    <property type="match status" value="1"/>
</dbReference>
<feature type="domain" description="1,3-alpha-isomaltosidase-like N-terminal" evidence="7">
    <location>
        <begin position="8"/>
        <end position="113"/>
    </location>
</feature>
<dbReference type="GO" id="GO:0030246">
    <property type="term" value="F:carbohydrate binding"/>
    <property type="evidence" value="ECO:0007669"/>
    <property type="project" value="InterPro"/>
</dbReference>
<evidence type="ECO:0000256" key="3">
    <source>
        <dbReference type="SAM" id="MobiDB-lite"/>
    </source>
</evidence>
<evidence type="ECO:0000256" key="2">
    <source>
        <dbReference type="RuleBase" id="RU361185"/>
    </source>
</evidence>
<comment type="caution">
    <text evidence="8">The sequence shown here is derived from an EMBL/GenBank/DDBJ whole genome shotgun (WGS) entry which is preliminary data.</text>
</comment>
<evidence type="ECO:0000259" key="6">
    <source>
        <dbReference type="Pfam" id="PF21365"/>
    </source>
</evidence>
<dbReference type="InterPro" id="IPR011013">
    <property type="entry name" value="Gal_mutarotase_sf_dom"/>
</dbReference>
<reference evidence="8 9" key="1">
    <citation type="submission" date="2018-10" db="EMBL/GenBank/DDBJ databases">
        <title>Isolation, diversity and antibacterial activity of antinobacteria from the wheat rhizosphere soil.</title>
        <authorList>
            <person name="Sun T."/>
        </authorList>
    </citation>
    <scope>NUCLEOTIDE SEQUENCE [LARGE SCALE GENOMIC DNA]</scope>
    <source>
        <strain evidence="8 9">SJ-23</strain>
    </source>
</reference>
<evidence type="ECO:0000259" key="5">
    <source>
        <dbReference type="Pfam" id="PF13802"/>
    </source>
</evidence>
<dbReference type="Proteomes" id="UP000275048">
    <property type="component" value="Unassembled WGS sequence"/>
</dbReference>
<dbReference type="PANTHER" id="PTHR43863:SF2">
    <property type="entry name" value="MALTASE-GLUCOAMYLASE"/>
    <property type="match status" value="1"/>
</dbReference>
<evidence type="ECO:0000259" key="4">
    <source>
        <dbReference type="Pfam" id="PF01055"/>
    </source>
</evidence>
<evidence type="ECO:0000313" key="8">
    <source>
        <dbReference type="EMBL" id="RNB45900.1"/>
    </source>
</evidence>
<organism evidence="8 9">
    <name type="scientific">Agromyces tardus</name>
    <dbReference type="NCBI Taxonomy" id="2583849"/>
    <lineage>
        <taxon>Bacteria</taxon>
        <taxon>Bacillati</taxon>
        <taxon>Actinomycetota</taxon>
        <taxon>Actinomycetes</taxon>
        <taxon>Micrococcales</taxon>
        <taxon>Microbacteriaceae</taxon>
        <taxon>Agromyces</taxon>
    </lineage>
</organism>
<dbReference type="InterPro" id="IPR025887">
    <property type="entry name" value="Glyco_hydro_31_N_dom"/>
</dbReference>
<evidence type="ECO:0000313" key="9">
    <source>
        <dbReference type="Proteomes" id="UP000275048"/>
    </source>
</evidence>
<dbReference type="Gene3D" id="2.60.40.1760">
    <property type="entry name" value="glycosyl hydrolase (family 31)"/>
    <property type="match status" value="1"/>
</dbReference>
<evidence type="ECO:0000256" key="1">
    <source>
        <dbReference type="ARBA" id="ARBA00007806"/>
    </source>
</evidence>
<feature type="region of interest" description="Disordered" evidence="3">
    <location>
        <begin position="1"/>
        <end position="31"/>
    </location>
</feature>
<dbReference type="Pfam" id="PF01055">
    <property type="entry name" value="Glyco_hydro_31_2nd"/>
    <property type="match status" value="1"/>
</dbReference>
<evidence type="ECO:0000259" key="7">
    <source>
        <dbReference type="Pfam" id="PF21568"/>
    </source>
</evidence>
<dbReference type="Gene3D" id="2.60.40.10">
    <property type="entry name" value="Immunoglobulins"/>
    <property type="match status" value="1"/>
</dbReference>
<dbReference type="CDD" id="cd14752">
    <property type="entry name" value="GH31_N"/>
    <property type="match status" value="1"/>
</dbReference>
<dbReference type="InterPro" id="IPR048488">
    <property type="entry name" value="AIMA-like_N"/>
</dbReference>
<dbReference type="Pfam" id="PF13802">
    <property type="entry name" value="Gal_mutarotas_2"/>
    <property type="match status" value="1"/>
</dbReference>
<dbReference type="EMBL" id="RHHB01000040">
    <property type="protein sequence ID" value="RNB45900.1"/>
    <property type="molecule type" value="Genomic_DNA"/>
</dbReference>
<dbReference type="Pfam" id="PF21568">
    <property type="entry name" value="AIMA-like_N"/>
    <property type="match status" value="1"/>
</dbReference>
<dbReference type="CDD" id="cd06597">
    <property type="entry name" value="GH31_transferase_CtsY"/>
    <property type="match status" value="1"/>
</dbReference>
<sequence length="749" mass="82788">MIRHRPHGSGHPYSVDTEQRQPVDPVAGEPLTLGARATPDLVAVEAELVTVDPQGVRTEQRMPLERVSRTSRGQSIDGGHLASAQARLARGGGGWAITLDAPAAGSGIRYRLTGRTAEGAEQHTRWFDTRVSGWQAAADDAVTADGRTRVVPGSVSVLTDGQRVRRVRFALPLAEGEHVTGFGERFDALDHRGTQLDSVVFEQYKSQGAERKTYLPMPFAHVVGGAGWGFHVRTSRRAWFDVGATDPGLLVVEVEADAAAGEPAVTVAFYDGTPTAVLDAFLDEVGRPEELPDWVFRLWASGNEWNTQAEAMRQMDLHREHDVPVGSLVIEAWSDERTFTAFRDARYEPNDDGAPHRLADFEFPADGAWPDPKGMVDELHSRDIRVHLWQIPLLKARPHPTGQALADALAAEREGVLIREPNARGELRPYRNRGWWFPLSTMPDLTDERAARWWTEKRRYLVEEVGIDGFKTDGGEHAWGRELVYLDGRRGDEGNNRFPVAYAKAYGDLLRSAGKAPVTFSRAGFTGSQAHGAFWAGDENSTWEAFRWSMYAGLSAAASGILYWGWDIAGFSGPLPSPELYLRATAASTFVPIMQYHSEFNHHRTPSRDRTPWNLAEQSGDDRVIAVFRDFAKLRERLVPYLAAEAAESVRTSAPLMRPVYFDHPALETAWSHPLQWMLGRDLFVSPVLTEGEVEHETALPPGEWVDAWTGDAVAGPAVVRAAVPIDRIPVYVRAAAWPELRATFAAGA</sequence>
<accession>A0A3M8A403</accession>
<dbReference type="SUPFAM" id="SSF51445">
    <property type="entry name" value="(Trans)glycosidases"/>
    <property type="match status" value="1"/>
</dbReference>
<dbReference type="GO" id="GO:0005975">
    <property type="term" value="P:carbohydrate metabolic process"/>
    <property type="evidence" value="ECO:0007669"/>
    <property type="project" value="InterPro"/>
</dbReference>
<dbReference type="InterPro" id="IPR013780">
    <property type="entry name" value="Glyco_hydro_b"/>
</dbReference>
<dbReference type="SUPFAM" id="SSF74650">
    <property type="entry name" value="Galactose mutarotase-like"/>
    <property type="match status" value="1"/>
</dbReference>
<keyword evidence="9" id="KW-1185">Reference proteome</keyword>
<feature type="domain" description="Glycoside hydrolase family 31 TIM barrel" evidence="4">
    <location>
        <begin position="290"/>
        <end position="642"/>
    </location>
</feature>
<dbReference type="InterPro" id="IPR017853">
    <property type="entry name" value="GH"/>
</dbReference>
<dbReference type="InterPro" id="IPR051816">
    <property type="entry name" value="Glycosyl_Hydrolase_31"/>
</dbReference>
<keyword evidence="2 8" id="KW-0378">Hydrolase</keyword>
<keyword evidence="2" id="KW-0326">Glycosidase</keyword>
<dbReference type="InterPro" id="IPR000322">
    <property type="entry name" value="Glyco_hydro_31_TIM"/>
</dbReference>
<feature type="domain" description="Glycosyl hydrolase family 31 C-terminal" evidence="6">
    <location>
        <begin position="654"/>
        <end position="735"/>
    </location>
</feature>
<dbReference type="InterPro" id="IPR013783">
    <property type="entry name" value="Ig-like_fold"/>
</dbReference>
<protein>
    <submittedName>
        <fullName evidence="8">Glycoside hydrolase family 31</fullName>
    </submittedName>
</protein>
<dbReference type="SUPFAM" id="SSF51011">
    <property type="entry name" value="Glycosyl hydrolase domain"/>
    <property type="match status" value="1"/>
</dbReference>
<dbReference type="RefSeq" id="WP_122937903.1">
    <property type="nucleotide sequence ID" value="NZ_JBHSNT010000003.1"/>
</dbReference>
<dbReference type="Pfam" id="PF21365">
    <property type="entry name" value="Glyco_hydro_31_3rd"/>
    <property type="match status" value="1"/>
</dbReference>
<dbReference type="Gene3D" id="3.20.20.80">
    <property type="entry name" value="Glycosidases"/>
    <property type="match status" value="1"/>
</dbReference>
<dbReference type="GO" id="GO:0004553">
    <property type="term" value="F:hydrolase activity, hydrolyzing O-glycosyl compounds"/>
    <property type="evidence" value="ECO:0007669"/>
    <property type="project" value="InterPro"/>
</dbReference>
<dbReference type="Gene3D" id="2.60.40.1180">
    <property type="entry name" value="Golgi alpha-mannosidase II"/>
    <property type="match status" value="1"/>
</dbReference>
<dbReference type="InterPro" id="IPR048395">
    <property type="entry name" value="Glyco_hydro_31_C"/>
</dbReference>
<proteinExistence type="inferred from homology"/>
<gene>
    <name evidence="8" type="ORF">EDM22_15050</name>
</gene>
<dbReference type="AlphaFoldDB" id="A0A3M8A403"/>
<comment type="similarity">
    <text evidence="1 2">Belongs to the glycosyl hydrolase 31 family.</text>
</comment>
<name>A0A3M8A403_9MICO</name>